<dbReference type="EMBL" id="CAADFE010000086">
    <property type="protein sequence ID" value="VFJ75725.1"/>
    <property type="molecule type" value="Genomic_DNA"/>
</dbReference>
<evidence type="ECO:0000313" key="1">
    <source>
        <dbReference type="EMBL" id="VFJ75725.1"/>
    </source>
</evidence>
<proteinExistence type="predicted"/>
<accession>A0A450U0G2</accession>
<sequence length="67" mass="7611">MKFWVEEEIESAPSPVRTYFDKLSSSMEIAEIDPEVLVLGDAYLAAGIVTRKIQRYQLTGEQSSRVM</sequence>
<protein>
    <submittedName>
        <fullName evidence="1">Uncharacterized protein</fullName>
    </submittedName>
</protein>
<gene>
    <name evidence="1" type="ORF">BECKFW1821C_GA0114237_108610</name>
</gene>
<name>A0A450U0G2_9GAMM</name>
<dbReference type="AlphaFoldDB" id="A0A450U0G2"/>
<organism evidence="1">
    <name type="scientific">Candidatus Kentrum sp. FW</name>
    <dbReference type="NCBI Taxonomy" id="2126338"/>
    <lineage>
        <taxon>Bacteria</taxon>
        <taxon>Pseudomonadati</taxon>
        <taxon>Pseudomonadota</taxon>
        <taxon>Gammaproteobacteria</taxon>
        <taxon>Candidatus Kentrum</taxon>
    </lineage>
</organism>
<reference evidence="1" key="1">
    <citation type="submission" date="2019-02" db="EMBL/GenBank/DDBJ databases">
        <authorList>
            <person name="Gruber-Vodicka R. H."/>
            <person name="Seah K. B. B."/>
        </authorList>
    </citation>
    <scope>NUCLEOTIDE SEQUENCE</scope>
    <source>
        <strain evidence="1">BECK_BZ131</strain>
    </source>
</reference>